<evidence type="ECO:0000313" key="2">
    <source>
        <dbReference type="EMBL" id="NME67971.1"/>
    </source>
</evidence>
<name>A0A7X9P1S2_9BACT</name>
<protein>
    <submittedName>
        <fullName evidence="2">Uncharacterized protein</fullName>
    </submittedName>
</protein>
<organism evidence="2 3">
    <name type="scientific">Flammeovirga aprica JL-4</name>
    <dbReference type="NCBI Taxonomy" id="694437"/>
    <lineage>
        <taxon>Bacteria</taxon>
        <taxon>Pseudomonadati</taxon>
        <taxon>Bacteroidota</taxon>
        <taxon>Cytophagia</taxon>
        <taxon>Cytophagales</taxon>
        <taxon>Flammeovirgaceae</taxon>
        <taxon>Flammeovirga</taxon>
    </lineage>
</organism>
<feature type="signal peptide" evidence="1">
    <location>
        <begin position="1"/>
        <end position="23"/>
    </location>
</feature>
<dbReference type="Proteomes" id="UP000576082">
    <property type="component" value="Unassembled WGS sequence"/>
</dbReference>
<feature type="chain" id="PRO_5031330600" evidence="1">
    <location>
        <begin position="24"/>
        <end position="102"/>
    </location>
</feature>
<dbReference type="AlphaFoldDB" id="A0A7X9P1S2"/>
<keyword evidence="3" id="KW-1185">Reference proteome</keyword>
<proteinExistence type="predicted"/>
<gene>
    <name evidence="2" type="ORF">HHU12_08375</name>
</gene>
<dbReference type="EMBL" id="JABANE010000017">
    <property type="protein sequence ID" value="NME67971.1"/>
    <property type="molecule type" value="Genomic_DNA"/>
</dbReference>
<dbReference type="RefSeq" id="WP_169656287.1">
    <property type="nucleotide sequence ID" value="NZ_JABANE010000017.1"/>
</dbReference>
<sequence length="102" mass="11267">MTITKKLIGTVLLVTGFAATTFAGNNPIKDKNQLRKNYKTTTVATANIQTNEDVKVTAKKRKGAYHIQNKAGVNTLAEANKVEAGKQLERGNAVYPYQKWTR</sequence>
<reference evidence="2 3" key="1">
    <citation type="submission" date="2020-04" db="EMBL/GenBank/DDBJ databases">
        <title>Flammeovirga sp. SR4, a novel species isolated from seawater.</title>
        <authorList>
            <person name="Wang X."/>
        </authorList>
    </citation>
    <scope>NUCLEOTIDE SEQUENCE [LARGE SCALE GENOMIC DNA]</scope>
    <source>
        <strain evidence="2 3">ATCC 23126</strain>
    </source>
</reference>
<keyword evidence="1" id="KW-0732">Signal</keyword>
<evidence type="ECO:0000313" key="3">
    <source>
        <dbReference type="Proteomes" id="UP000576082"/>
    </source>
</evidence>
<evidence type="ECO:0000256" key="1">
    <source>
        <dbReference type="SAM" id="SignalP"/>
    </source>
</evidence>
<comment type="caution">
    <text evidence="2">The sequence shown here is derived from an EMBL/GenBank/DDBJ whole genome shotgun (WGS) entry which is preliminary data.</text>
</comment>
<accession>A0A7X9P1S2</accession>